<feature type="transmembrane region" description="Helical" evidence="6">
    <location>
        <begin position="95"/>
        <end position="117"/>
    </location>
</feature>
<protein>
    <submittedName>
        <fullName evidence="8">MFS transporter permease</fullName>
    </submittedName>
</protein>
<dbReference type="CDD" id="cd17325">
    <property type="entry name" value="MFS_MdtG_SLC18_like"/>
    <property type="match status" value="1"/>
</dbReference>
<feature type="transmembrane region" description="Helical" evidence="6">
    <location>
        <begin position="157"/>
        <end position="178"/>
    </location>
</feature>
<dbReference type="InterPro" id="IPR011701">
    <property type="entry name" value="MFS"/>
</dbReference>
<dbReference type="SUPFAM" id="SSF103473">
    <property type="entry name" value="MFS general substrate transporter"/>
    <property type="match status" value="1"/>
</dbReference>
<reference evidence="9" key="1">
    <citation type="submission" date="2016-06" db="EMBL/GenBank/DDBJ databases">
        <authorList>
            <person name="Nascimento L."/>
            <person name="Pereira R.V."/>
            <person name="Martins L.F."/>
            <person name="Quaggio R.B."/>
            <person name="Silva A.M."/>
            <person name="Setubal J.C."/>
        </authorList>
    </citation>
    <scope>NUCLEOTIDE SEQUENCE [LARGE SCALE GENOMIC DNA]</scope>
</reference>
<comment type="caution">
    <text evidence="8">The sequence shown here is derived from an EMBL/GenBank/DDBJ whole genome shotgun (WGS) entry which is preliminary data.</text>
</comment>
<dbReference type="Gene3D" id="1.20.1250.20">
    <property type="entry name" value="MFS general substrate transporter like domains"/>
    <property type="match status" value="1"/>
</dbReference>
<evidence type="ECO:0000259" key="7">
    <source>
        <dbReference type="PROSITE" id="PS50850"/>
    </source>
</evidence>
<feature type="transmembrane region" description="Helical" evidence="6">
    <location>
        <begin position="352"/>
        <end position="377"/>
    </location>
</feature>
<keyword evidence="4 6" id="KW-1133">Transmembrane helix</keyword>
<feature type="transmembrane region" description="Helical" evidence="6">
    <location>
        <begin position="39"/>
        <end position="59"/>
    </location>
</feature>
<dbReference type="GO" id="GO:0022857">
    <property type="term" value="F:transmembrane transporter activity"/>
    <property type="evidence" value="ECO:0007669"/>
    <property type="project" value="InterPro"/>
</dbReference>
<dbReference type="InterPro" id="IPR020846">
    <property type="entry name" value="MFS_dom"/>
</dbReference>
<evidence type="ECO:0000256" key="1">
    <source>
        <dbReference type="ARBA" id="ARBA00004651"/>
    </source>
</evidence>
<feature type="transmembrane region" description="Helical" evidence="6">
    <location>
        <begin position="71"/>
        <end position="89"/>
    </location>
</feature>
<evidence type="ECO:0000256" key="4">
    <source>
        <dbReference type="ARBA" id="ARBA00022989"/>
    </source>
</evidence>
<dbReference type="PANTHER" id="PTHR23506">
    <property type="entry name" value="GH10249P"/>
    <property type="match status" value="1"/>
</dbReference>
<organism evidence="8 9">
    <name type="scientific">Bacillus thermozeamaize</name>
    <dbReference type="NCBI Taxonomy" id="230954"/>
    <lineage>
        <taxon>Bacteria</taxon>
        <taxon>Bacillati</taxon>
        <taxon>Bacillota</taxon>
        <taxon>Bacilli</taxon>
        <taxon>Bacillales</taxon>
        <taxon>Bacillaceae</taxon>
        <taxon>Bacillus</taxon>
    </lineage>
</organism>
<keyword evidence="5 6" id="KW-0472">Membrane</keyword>
<evidence type="ECO:0000256" key="3">
    <source>
        <dbReference type="ARBA" id="ARBA00022692"/>
    </source>
</evidence>
<feature type="transmembrane region" description="Helical" evidence="6">
    <location>
        <begin position="286"/>
        <end position="307"/>
    </location>
</feature>
<feature type="transmembrane region" description="Helical" evidence="6">
    <location>
        <begin position="245"/>
        <end position="266"/>
    </location>
</feature>
<name>A0A1Y3PHM7_9BACI</name>
<keyword evidence="3 6" id="KW-0812">Transmembrane</keyword>
<evidence type="ECO:0000313" key="9">
    <source>
        <dbReference type="Proteomes" id="UP000196475"/>
    </source>
</evidence>
<dbReference type="Pfam" id="PF07690">
    <property type="entry name" value="MFS_1"/>
    <property type="match status" value="1"/>
</dbReference>
<sequence length="402" mass="43551">MMDKNFILLGFVMFLTMTGYGIVLPALPYLADQLHLTSFQMGSLITGWAVAQFISTPFWGRMVDRLGRKPLLLFGLFGFGVAFFSLLFAKSYIQLLLARMIGAFLSSGTQPAVFALVADATDLENRGSAMARMGALNGLGFLCGPAVGGLFSPLGVQAPFVAAGLLAWLTLPFVWLMLREPPRQVALAAGGTFSLWRSMMMVFYPGYRLMFGIILGISVAASSLFGMLGYLLIERFQASLMETGLSFSVLSGVSVAVQFFLMDVMYRHVREEKIALSGLFLNVAGYLLIACSTGVWMAVLGCGFIGVGEAMIRPTIISFLSKHTVMGQGTTMGLQQAADSLGRIVGPLFGGWVFTFLISGPFWISSLICLLLFFLLLQAGPLKSMVPARQPRLHDAGTEVNR</sequence>
<dbReference type="InterPro" id="IPR001958">
    <property type="entry name" value="Tet-R_TetA/multi-R_MdtG-like"/>
</dbReference>
<dbReference type="InterPro" id="IPR050930">
    <property type="entry name" value="MFS_Vesicular_Transporter"/>
</dbReference>
<evidence type="ECO:0000256" key="6">
    <source>
        <dbReference type="SAM" id="Phobius"/>
    </source>
</evidence>
<dbReference type="Proteomes" id="UP000196475">
    <property type="component" value="Unassembled WGS sequence"/>
</dbReference>
<comment type="subcellular location">
    <subcellularLocation>
        <location evidence="1">Cell membrane</location>
        <topology evidence="1">Multi-pass membrane protein</topology>
    </subcellularLocation>
</comment>
<dbReference type="EMBL" id="LZRT01000121">
    <property type="protein sequence ID" value="OUM84608.1"/>
    <property type="molecule type" value="Genomic_DNA"/>
</dbReference>
<dbReference type="InterPro" id="IPR036259">
    <property type="entry name" value="MFS_trans_sf"/>
</dbReference>
<evidence type="ECO:0000313" key="8">
    <source>
        <dbReference type="EMBL" id="OUM84608.1"/>
    </source>
</evidence>
<dbReference type="PANTHER" id="PTHR23506:SF23">
    <property type="entry name" value="GH10249P"/>
    <property type="match status" value="1"/>
</dbReference>
<feature type="transmembrane region" description="Helical" evidence="6">
    <location>
        <begin position="185"/>
        <end position="204"/>
    </location>
</feature>
<accession>A0A1Y3PHM7</accession>
<feature type="transmembrane region" description="Helical" evidence="6">
    <location>
        <begin position="210"/>
        <end position="233"/>
    </location>
</feature>
<evidence type="ECO:0000256" key="5">
    <source>
        <dbReference type="ARBA" id="ARBA00023136"/>
    </source>
</evidence>
<evidence type="ECO:0000256" key="2">
    <source>
        <dbReference type="ARBA" id="ARBA00022448"/>
    </source>
</evidence>
<feature type="domain" description="Major facilitator superfamily (MFS) profile" evidence="7">
    <location>
        <begin position="5"/>
        <end position="384"/>
    </location>
</feature>
<feature type="transmembrane region" description="Helical" evidence="6">
    <location>
        <begin position="7"/>
        <end position="27"/>
    </location>
</feature>
<keyword evidence="2" id="KW-0813">Transport</keyword>
<dbReference type="PROSITE" id="PS50850">
    <property type="entry name" value="MFS"/>
    <property type="match status" value="1"/>
</dbReference>
<dbReference type="AlphaFoldDB" id="A0A1Y3PHM7"/>
<gene>
    <name evidence="8" type="ORF">BAA01_05550</name>
</gene>
<dbReference type="PRINTS" id="PR01035">
    <property type="entry name" value="TCRTETA"/>
</dbReference>
<proteinExistence type="predicted"/>
<dbReference type="GO" id="GO:0005886">
    <property type="term" value="C:plasma membrane"/>
    <property type="evidence" value="ECO:0007669"/>
    <property type="project" value="UniProtKB-SubCell"/>
</dbReference>
<feature type="transmembrane region" description="Helical" evidence="6">
    <location>
        <begin position="129"/>
        <end position="151"/>
    </location>
</feature>